<proteinExistence type="predicted"/>
<sequence length="37" mass="4307">MLNVARSFVLESDTLIPLALMWYENSRLAAYGYRNEV</sequence>
<reference evidence="1 2" key="1">
    <citation type="submission" date="2012-04" db="EMBL/GenBank/DDBJ databases">
        <authorList>
            <person name="Harkins D.M."/>
            <person name="Madupu R."/>
            <person name="Durkin A.S."/>
            <person name="Torralba M."/>
            <person name="Methe B."/>
            <person name="Sutton G.G."/>
            <person name="Nelson K.E."/>
        </authorList>
    </citation>
    <scope>NUCLEOTIDE SEQUENCE [LARGE SCALE GENOMIC DNA]</scope>
    <source>
        <strain evidence="1 2">VK64</strain>
    </source>
</reference>
<evidence type="ECO:0000313" key="1">
    <source>
        <dbReference type="EMBL" id="EIG24289.1"/>
    </source>
</evidence>
<protein>
    <submittedName>
        <fullName evidence="1">Uncharacterized protein</fullName>
    </submittedName>
</protein>
<gene>
    <name evidence="1" type="ORF">HMPREF1051_1165</name>
</gene>
<dbReference type="PATRIC" id="fig|1095748.3.peg.2543"/>
<comment type="caution">
    <text evidence="1">The sequence shown here is derived from an EMBL/GenBank/DDBJ whole genome shotgun (WGS) entry which is preliminary data.</text>
</comment>
<dbReference type="AlphaFoldDB" id="I2NEM8"/>
<name>I2NEM8_NEISI</name>
<evidence type="ECO:0000313" key="2">
    <source>
        <dbReference type="Proteomes" id="UP000004473"/>
    </source>
</evidence>
<dbReference type="Proteomes" id="UP000004473">
    <property type="component" value="Unassembled WGS sequence"/>
</dbReference>
<dbReference type="EMBL" id="AJMT01000198">
    <property type="protein sequence ID" value="EIG24289.1"/>
    <property type="molecule type" value="Genomic_DNA"/>
</dbReference>
<organism evidence="1 2">
    <name type="scientific">Neisseria sicca VK64</name>
    <dbReference type="NCBI Taxonomy" id="1095748"/>
    <lineage>
        <taxon>Bacteria</taxon>
        <taxon>Pseudomonadati</taxon>
        <taxon>Pseudomonadota</taxon>
        <taxon>Betaproteobacteria</taxon>
        <taxon>Neisseriales</taxon>
        <taxon>Neisseriaceae</taxon>
        <taxon>Neisseria</taxon>
    </lineage>
</organism>
<accession>I2NEM8</accession>